<name>A0A098EDG0_9ZZZZ</name>
<protein>
    <submittedName>
        <fullName evidence="1">Uncharacterized protein</fullName>
    </submittedName>
</protein>
<dbReference type="EMBL" id="CCXY01000243">
    <property type="protein sequence ID" value="CEG13065.1"/>
    <property type="molecule type" value="Genomic_DNA"/>
</dbReference>
<gene>
    <name evidence="1" type="ORF">MSIBF_A3170004</name>
</gene>
<organism evidence="1">
    <name type="scientific">groundwater metagenome</name>
    <dbReference type="NCBI Taxonomy" id="717931"/>
    <lineage>
        <taxon>unclassified sequences</taxon>
        <taxon>metagenomes</taxon>
        <taxon>ecological metagenomes</taxon>
    </lineage>
</organism>
<reference evidence="1" key="1">
    <citation type="submission" date="2014-09" db="EMBL/GenBank/DDBJ databases">
        <authorList>
            <person name="Probst J Alexander"/>
        </authorList>
    </citation>
    <scope>NUCLEOTIDE SEQUENCE</scope>
</reference>
<proteinExistence type="predicted"/>
<sequence length="82" mass="9704">MAVLILKILLHDFNKLRNGFNEYYSGVDPFNFYEKIKGRVKCLQRHLTSIKADESQLIQVRLIFEIQVAFIVNCQDFLIDRL</sequence>
<dbReference type="AlphaFoldDB" id="A0A098EDG0"/>
<accession>A0A098EDG0</accession>
<evidence type="ECO:0000313" key="1">
    <source>
        <dbReference type="EMBL" id="CEG13065.1"/>
    </source>
</evidence>